<dbReference type="PANTHER" id="PTHR21174:SF0">
    <property type="entry name" value="HD PHOSPHOHYDROLASE FAMILY PROTEIN-RELATED"/>
    <property type="match status" value="1"/>
</dbReference>
<dbReference type="HOGENOM" id="CLU_051795_1_1_11"/>
<dbReference type="RefSeq" id="WP_015780092.1">
    <property type="nucleotide sequence ID" value="NC_013169.1"/>
</dbReference>
<organism evidence="1 2">
    <name type="scientific">Kytococcus sedentarius (strain ATCC 14392 / DSM 20547 / JCM 11482 / CCUG 33030 / NBRC 15357 / NCTC 11040 / CCM 314 / 541)</name>
    <name type="common">Micrococcus sedentarius</name>
    <dbReference type="NCBI Taxonomy" id="478801"/>
    <lineage>
        <taxon>Bacteria</taxon>
        <taxon>Bacillati</taxon>
        <taxon>Actinomycetota</taxon>
        <taxon>Actinomycetes</taxon>
        <taxon>Micrococcales</taxon>
        <taxon>Kytococcaceae</taxon>
        <taxon>Kytococcus</taxon>
    </lineage>
</organism>
<dbReference type="PANTHER" id="PTHR21174">
    <property type="match status" value="1"/>
</dbReference>
<dbReference type="KEGG" id="kse:Ksed_21700"/>
<dbReference type="Proteomes" id="UP000006666">
    <property type="component" value="Chromosome"/>
</dbReference>
<dbReference type="EMBL" id="CP001686">
    <property type="protein sequence ID" value="ACV07157.1"/>
    <property type="molecule type" value="Genomic_DNA"/>
</dbReference>
<name>C7NLG1_KYTSD</name>
<dbReference type="AlphaFoldDB" id="C7NLG1"/>
<dbReference type="PIRSF" id="PIRSF035170">
    <property type="entry name" value="HD_phosphohydro"/>
    <property type="match status" value="1"/>
</dbReference>
<sequence length="228" mass="25138">MSTPWTYDVLLARWRHTLTVLCTPRDEGQTLSGGQDLLARWGEPHRGYHDLQHLRETLAALEELVAAEEGGADGADAHTVALGELALWFHDAVYDPRARGTRNERDSAQLAREVLTSLGAATSVADEVARLVLLTADHRVEDPTDTAGRLVSDADLWILAAPPGRYASYTASVRQEYRHVPGVLFRRGRRTVLEGLLTTGTPYVTDHARDVWGPRALANMQAEILQLS</sequence>
<reference evidence="1 2" key="1">
    <citation type="journal article" date="2009" name="Stand. Genomic Sci.">
        <title>Complete genome sequence of Kytococcus sedentarius type strain (541).</title>
        <authorList>
            <person name="Sims D."/>
            <person name="Brettin T."/>
            <person name="Detter J.C."/>
            <person name="Han C."/>
            <person name="Lapidus A."/>
            <person name="Copeland A."/>
            <person name="Glavina Del Rio T."/>
            <person name="Nolan M."/>
            <person name="Chen F."/>
            <person name="Lucas S."/>
            <person name="Tice H."/>
            <person name="Cheng J.F."/>
            <person name="Bruce D."/>
            <person name="Goodwin L."/>
            <person name="Pitluck S."/>
            <person name="Ovchinnikova G."/>
            <person name="Pati A."/>
            <person name="Ivanova N."/>
            <person name="Mavrommatis K."/>
            <person name="Chen A."/>
            <person name="Palaniappan K."/>
            <person name="D'haeseleer P."/>
            <person name="Chain P."/>
            <person name="Bristow J."/>
            <person name="Eisen J.A."/>
            <person name="Markowitz V."/>
            <person name="Hugenholtz P."/>
            <person name="Schneider S."/>
            <person name="Goker M."/>
            <person name="Pukall R."/>
            <person name="Kyrpides N.C."/>
            <person name="Klenk H.P."/>
        </authorList>
    </citation>
    <scope>NUCLEOTIDE SEQUENCE [LARGE SCALE GENOMIC DNA]</scope>
    <source>
        <strain evidence="2">ATCC 14392 / DSM 20547 / JCM 11482 / CCUG 33030 / NBRC 15357 / NCTC 11040 / CCM 314 / 541</strain>
    </source>
</reference>
<dbReference type="eggNOG" id="COG4339">
    <property type="taxonomic scope" value="Bacteria"/>
</dbReference>
<gene>
    <name evidence="1" type="ordered locus">Ksed_21700</name>
</gene>
<keyword evidence="2" id="KW-1185">Reference proteome</keyword>
<evidence type="ECO:0000313" key="1">
    <source>
        <dbReference type="EMBL" id="ACV07157.1"/>
    </source>
</evidence>
<dbReference type="STRING" id="478801.Ksed_21700"/>
<protein>
    <submittedName>
        <fullName evidence="1">Uncharacterized conserved protein</fullName>
    </submittedName>
</protein>
<evidence type="ECO:0000313" key="2">
    <source>
        <dbReference type="Proteomes" id="UP000006666"/>
    </source>
</evidence>
<accession>C7NLG1</accession>
<dbReference type="SUPFAM" id="SSF109604">
    <property type="entry name" value="HD-domain/PDEase-like"/>
    <property type="match status" value="1"/>
</dbReference>
<dbReference type="InterPro" id="IPR009218">
    <property type="entry name" value="HD_phosphohydro"/>
</dbReference>
<dbReference type="Gene3D" id="1.10.3210.10">
    <property type="entry name" value="Hypothetical protein af1432"/>
    <property type="match status" value="1"/>
</dbReference>
<proteinExistence type="predicted"/>